<proteinExistence type="predicted"/>
<dbReference type="Proteomes" id="UP001454489">
    <property type="component" value="Unassembled WGS sequence"/>
</dbReference>
<feature type="region of interest" description="Disordered" evidence="1">
    <location>
        <begin position="203"/>
        <end position="224"/>
    </location>
</feature>
<evidence type="ECO:0000313" key="3">
    <source>
        <dbReference type="Proteomes" id="UP001454489"/>
    </source>
</evidence>
<sequence length="342" mass="39331">MGKKINNYIEYQKRLKEFFSGIKEMPSSEEVQSFIDKYNLFIDWQIIILDVKKDISSLMLKNITGKSKSISSYKQYLVKLKESFGSLDEMPSRKQIEEFIEEYNLGKSWGIVEEDVVKDLEEIINGKYDDMLKDSAYVHDITVKKTVTKSSINPYSPSVNRSTQEITFQLNSSSNIDYGCLYGHTYNSSSVSVKLPNILKEEKRKGSNKVNKTKKNRKKFQPQRKQTIFIDGDNHIKEAQKGIEHTTKNTTVRAIFSQVGAKCKFDRKYQNRPNVSSKLVSPGDQAVDNQIKAEAGQLLKRGNQEVTFVSHDRGFDKYKNRKNDRSSGNRITTVKSVKDKLK</sequence>
<name>A0ABV1HH78_9FIRM</name>
<evidence type="ECO:0000313" key="2">
    <source>
        <dbReference type="EMBL" id="MEQ2558865.1"/>
    </source>
</evidence>
<dbReference type="EMBL" id="JBBMEX010000018">
    <property type="protein sequence ID" value="MEQ2558865.1"/>
    <property type="molecule type" value="Genomic_DNA"/>
</dbReference>
<dbReference type="RefSeq" id="WP_353531542.1">
    <property type="nucleotide sequence ID" value="NZ_JBBMEX010000018.1"/>
</dbReference>
<comment type="caution">
    <text evidence="2">The sequence shown here is derived from an EMBL/GenBank/DDBJ whole genome shotgun (WGS) entry which is preliminary data.</text>
</comment>
<reference evidence="2 3" key="1">
    <citation type="submission" date="2024-03" db="EMBL/GenBank/DDBJ databases">
        <title>Human intestinal bacterial collection.</title>
        <authorList>
            <person name="Pauvert C."/>
            <person name="Hitch T.C.A."/>
            <person name="Clavel T."/>
        </authorList>
    </citation>
    <scope>NUCLEOTIDE SEQUENCE [LARGE SCALE GENOMIC DNA]</scope>
    <source>
        <strain evidence="2 3">CLA-AA-H185</strain>
    </source>
</reference>
<evidence type="ECO:0000256" key="1">
    <source>
        <dbReference type="SAM" id="MobiDB-lite"/>
    </source>
</evidence>
<accession>A0ABV1HH78</accession>
<gene>
    <name evidence="2" type="ORF">WMO43_13520</name>
</gene>
<feature type="compositionally biased region" description="Basic residues" evidence="1">
    <location>
        <begin position="211"/>
        <end position="222"/>
    </location>
</feature>
<protein>
    <submittedName>
        <fullName evidence="2">Uncharacterized protein</fullName>
    </submittedName>
</protein>
<organism evidence="2 3">
    <name type="scientific">Maccoyibacter intestinihominis</name>
    <dbReference type="NCBI Taxonomy" id="3133499"/>
    <lineage>
        <taxon>Bacteria</taxon>
        <taxon>Bacillati</taxon>
        <taxon>Bacillota</taxon>
        <taxon>Clostridia</taxon>
        <taxon>Lachnospirales</taxon>
        <taxon>Lachnospiraceae</taxon>
        <taxon>Maccoyibacter</taxon>
    </lineage>
</organism>
<keyword evidence="3" id="KW-1185">Reference proteome</keyword>